<reference evidence="1 2" key="1">
    <citation type="journal article" date="2014" name="Genome Announc.">
        <title>Draft Genome Sequence of Lysobacter capsici AZ78, a Bacterium Antagonistic to Plant-Pathogenic Oomycetes.</title>
        <authorList>
            <person name="Puopolo G."/>
            <person name="Sonego P."/>
            <person name="Engelen K."/>
            <person name="Pertot I."/>
        </authorList>
    </citation>
    <scope>NUCLEOTIDE SEQUENCE [LARGE SCALE GENOMIC DNA]</scope>
    <source>
        <strain evidence="1 2">AZ78</strain>
    </source>
</reference>
<evidence type="ECO:0000313" key="2">
    <source>
        <dbReference type="Proteomes" id="UP000023435"/>
    </source>
</evidence>
<dbReference type="AlphaFoldDB" id="A0A108U7G7"/>
<name>A0A108U7G7_9GAMM</name>
<gene>
    <name evidence="1" type="ORF">AZ78_1509</name>
</gene>
<dbReference type="EMBL" id="JAJA02000001">
    <property type="protein sequence ID" value="KWS03960.1"/>
    <property type="molecule type" value="Genomic_DNA"/>
</dbReference>
<proteinExistence type="predicted"/>
<sequence length="42" mass="4514">MRLIVETRLGTAMANMIAATVTATINSSNVNPAERFDFMASP</sequence>
<comment type="caution">
    <text evidence="1">The sequence shown here is derived from an EMBL/GenBank/DDBJ whole genome shotgun (WGS) entry which is preliminary data.</text>
</comment>
<accession>A0A108U7G7</accession>
<organism evidence="1 2">
    <name type="scientific">Lysobacter capsici AZ78</name>
    <dbReference type="NCBI Taxonomy" id="1444315"/>
    <lineage>
        <taxon>Bacteria</taxon>
        <taxon>Pseudomonadati</taxon>
        <taxon>Pseudomonadota</taxon>
        <taxon>Gammaproteobacteria</taxon>
        <taxon>Lysobacterales</taxon>
        <taxon>Lysobacteraceae</taxon>
        <taxon>Lysobacter</taxon>
    </lineage>
</organism>
<keyword evidence="2" id="KW-1185">Reference proteome</keyword>
<dbReference type="Proteomes" id="UP000023435">
    <property type="component" value="Unassembled WGS sequence"/>
</dbReference>
<evidence type="ECO:0000313" key="1">
    <source>
        <dbReference type="EMBL" id="KWS03960.1"/>
    </source>
</evidence>
<protein>
    <submittedName>
        <fullName evidence="1">Uncharacterized protein</fullName>
    </submittedName>
</protein>